<evidence type="ECO:0000256" key="6">
    <source>
        <dbReference type="ARBA" id="ARBA00023136"/>
    </source>
</evidence>
<evidence type="ECO:0000256" key="5">
    <source>
        <dbReference type="ARBA" id="ARBA00022989"/>
    </source>
</evidence>
<feature type="transmembrane region" description="Helical" evidence="7">
    <location>
        <begin position="75"/>
        <end position="95"/>
    </location>
</feature>
<comment type="caution">
    <text evidence="9">The sequence shown here is derived from an EMBL/GenBank/DDBJ whole genome shotgun (WGS) entry which is preliminary data.</text>
</comment>
<evidence type="ECO:0000313" key="9">
    <source>
        <dbReference type="EMBL" id="GAA0469819.1"/>
    </source>
</evidence>
<dbReference type="InterPro" id="IPR035906">
    <property type="entry name" value="MetI-like_sf"/>
</dbReference>
<dbReference type="SUPFAM" id="SSF161098">
    <property type="entry name" value="MetI-like"/>
    <property type="match status" value="1"/>
</dbReference>
<dbReference type="PROSITE" id="PS50928">
    <property type="entry name" value="ABC_TM1"/>
    <property type="match status" value="1"/>
</dbReference>
<comment type="subcellular location">
    <subcellularLocation>
        <location evidence="1 7">Cell membrane</location>
        <topology evidence="1 7">Multi-pass membrane protein</topology>
    </subcellularLocation>
</comment>
<comment type="similarity">
    <text evidence="7">Belongs to the binding-protein-dependent transport system permease family.</text>
</comment>
<reference evidence="9 10" key="1">
    <citation type="journal article" date="2019" name="Int. J. Syst. Evol. Microbiol.">
        <title>The Global Catalogue of Microorganisms (GCM) 10K type strain sequencing project: providing services to taxonomists for standard genome sequencing and annotation.</title>
        <authorList>
            <consortium name="The Broad Institute Genomics Platform"/>
            <consortium name="The Broad Institute Genome Sequencing Center for Infectious Disease"/>
            <person name="Wu L."/>
            <person name="Ma J."/>
        </authorList>
    </citation>
    <scope>NUCLEOTIDE SEQUENCE [LARGE SCALE GENOMIC DNA]</scope>
    <source>
        <strain evidence="9 10">JCM 14193</strain>
    </source>
</reference>
<feature type="transmembrane region" description="Helical" evidence="7">
    <location>
        <begin position="266"/>
        <end position="283"/>
    </location>
</feature>
<gene>
    <name evidence="9" type="ORF">GCM10008935_27130</name>
</gene>
<protein>
    <submittedName>
        <fullName evidence="9">Sugar ABC transporter permease</fullName>
    </submittedName>
</protein>
<dbReference type="InterPro" id="IPR000515">
    <property type="entry name" value="MetI-like"/>
</dbReference>
<name>A0ABN1A826_9BACI</name>
<evidence type="ECO:0000313" key="10">
    <source>
        <dbReference type="Proteomes" id="UP001500740"/>
    </source>
</evidence>
<dbReference type="RefSeq" id="WP_343784434.1">
    <property type="nucleotide sequence ID" value="NZ_BAAACZ010000027.1"/>
</dbReference>
<dbReference type="CDD" id="cd06261">
    <property type="entry name" value="TM_PBP2"/>
    <property type="match status" value="1"/>
</dbReference>
<keyword evidence="4 7" id="KW-0812">Transmembrane</keyword>
<keyword evidence="2 7" id="KW-0813">Transport</keyword>
<accession>A0ABN1A826</accession>
<keyword evidence="6 7" id="KW-0472">Membrane</keyword>
<feature type="transmembrane region" description="Helical" evidence="7">
    <location>
        <begin position="203"/>
        <end position="224"/>
    </location>
</feature>
<dbReference type="Pfam" id="PF00528">
    <property type="entry name" value="BPD_transp_1"/>
    <property type="match status" value="1"/>
</dbReference>
<evidence type="ECO:0000256" key="1">
    <source>
        <dbReference type="ARBA" id="ARBA00004651"/>
    </source>
</evidence>
<organism evidence="9 10">
    <name type="scientific">Alkalibacillus silvisoli</name>
    <dbReference type="NCBI Taxonomy" id="392823"/>
    <lineage>
        <taxon>Bacteria</taxon>
        <taxon>Bacillati</taxon>
        <taxon>Bacillota</taxon>
        <taxon>Bacilli</taxon>
        <taxon>Bacillales</taxon>
        <taxon>Bacillaceae</taxon>
        <taxon>Alkalibacillus</taxon>
    </lineage>
</organism>
<evidence type="ECO:0000259" key="8">
    <source>
        <dbReference type="PROSITE" id="PS50928"/>
    </source>
</evidence>
<dbReference type="Proteomes" id="UP001500740">
    <property type="component" value="Unassembled WGS sequence"/>
</dbReference>
<keyword evidence="5 7" id="KW-1133">Transmembrane helix</keyword>
<dbReference type="PANTHER" id="PTHR30193:SF37">
    <property type="entry name" value="INNER MEMBRANE ABC TRANSPORTER PERMEASE PROTEIN YCJO"/>
    <property type="match status" value="1"/>
</dbReference>
<evidence type="ECO:0000256" key="7">
    <source>
        <dbReference type="RuleBase" id="RU363032"/>
    </source>
</evidence>
<dbReference type="PANTHER" id="PTHR30193">
    <property type="entry name" value="ABC TRANSPORTER PERMEASE PROTEIN"/>
    <property type="match status" value="1"/>
</dbReference>
<dbReference type="EMBL" id="BAAACZ010000027">
    <property type="protein sequence ID" value="GAA0469819.1"/>
    <property type="molecule type" value="Genomic_DNA"/>
</dbReference>
<evidence type="ECO:0000256" key="2">
    <source>
        <dbReference type="ARBA" id="ARBA00022448"/>
    </source>
</evidence>
<feature type="domain" description="ABC transmembrane type-1" evidence="8">
    <location>
        <begin position="69"/>
        <end position="280"/>
    </location>
</feature>
<feature type="transmembrane region" description="Helical" evidence="7">
    <location>
        <begin position="153"/>
        <end position="176"/>
    </location>
</feature>
<keyword evidence="3" id="KW-1003">Cell membrane</keyword>
<dbReference type="InterPro" id="IPR051393">
    <property type="entry name" value="ABC_transporter_permease"/>
</dbReference>
<proteinExistence type="inferred from homology"/>
<keyword evidence="10" id="KW-1185">Reference proteome</keyword>
<feature type="transmembrane region" description="Helical" evidence="7">
    <location>
        <begin position="12"/>
        <end position="38"/>
    </location>
</feature>
<feature type="transmembrane region" description="Helical" evidence="7">
    <location>
        <begin position="107"/>
        <end position="127"/>
    </location>
</feature>
<dbReference type="Gene3D" id="1.10.3720.10">
    <property type="entry name" value="MetI-like"/>
    <property type="match status" value="1"/>
</dbReference>
<evidence type="ECO:0000256" key="3">
    <source>
        <dbReference type="ARBA" id="ARBA00022475"/>
    </source>
</evidence>
<sequence>MSKHHNKLWYLVFVLPLFIIFATVVLIPFFIGIFYSFFEWDGFSANPMVYVGLDNYIELIDDGRFLNSAWLTLEFTILSLVLVNVLGLGFALIVTSALKSANFARTMFFMPNLIGGLILGYIWQFIFSDGFRVIGELTGYENVFRNWLTDTDLAMYALVIVFSWQMAGYMMIIYIAGIQSIPGEVMEAAEIDGANYFQRLKNVVLPLLMPALTISLFLTLSFSFKIYDVNLSLTAGGPANSTELLAMHIYNEIFGYNNYGYGQAKAIIFFIVIAAITLTQVYMTKKREVEM</sequence>
<evidence type="ECO:0000256" key="4">
    <source>
        <dbReference type="ARBA" id="ARBA00022692"/>
    </source>
</evidence>